<feature type="transmembrane region" description="Helical" evidence="1">
    <location>
        <begin position="215"/>
        <end position="236"/>
    </location>
</feature>
<accession>A0A6V7TUB8</accession>
<evidence type="ECO:0000256" key="1">
    <source>
        <dbReference type="SAM" id="Phobius"/>
    </source>
</evidence>
<evidence type="ECO:0000313" key="3">
    <source>
        <dbReference type="Proteomes" id="UP000580250"/>
    </source>
</evidence>
<sequence>MEQIRHAGSDAFRAQTEQAAIRIVTPHYKIPEKPGTDVQIGSSLQDLSSKLTDAADYRAERAAEHFRMQIIDPRVASHAHIPAHAIRDYARRHLIDDFPSLHGKRSFLDLEALDQLRIRPKGKLGDATDRDKDLDKFLKNRDGKPWELAYPPKVDDDSLRELDRLRNNIDNLQKVSFYFFLIKIFCLFALLFFFLSKIFGDGNYLFGNFGFLNRYKLIFGIFLTKISKILLCPLYFRRQIVFLSSK</sequence>
<reference evidence="2 3" key="1">
    <citation type="submission" date="2020-08" db="EMBL/GenBank/DDBJ databases">
        <authorList>
            <person name="Koutsovoulos G."/>
            <person name="Danchin GJ E."/>
        </authorList>
    </citation>
    <scope>NUCLEOTIDE SEQUENCE [LARGE SCALE GENOMIC DNA]</scope>
</reference>
<keyword evidence="1" id="KW-1133">Transmembrane helix</keyword>
<keyword evidence="1" id="KW-0472">Membrane</keyword>
<organism evidence="2 3">
    <name type="scientific">Meloidogyne enterolobii</name>
    <name type="common">Root-knot nematode worm</name>
    <name type="synonym">Meloidogyne mayaguensis</name>
    <dbReference type="NCBI Taxonomy" id="390850"/>
    <lineage>
        <taxon>Eukaryota</taxon>
        <taxon>Metazoa</taxon>
        <taxon>Ecdysozoa</taxon>
        <taxon>Nematoda</taxon>
        <taxon>Chromadorea</taxon>
        <taxon>Rhabditida</taxon>
        <taxon>Tylenchina</taxon>
        <taxon>Tylenchomorpha</taxon>
        <taxon>Tylenchoidea</taxon>
        <taxon>Meloidogynidae</taxon>
        <taxon>Meloidogyninae</taxon>
        <taxon>Meloidogyne</taxon>
    </lineage>
</organism>
<dbReference type="Proteomes" id="UP000580250">
    <property type="component" value="Unassembled WGS sequence"/>
</dbReference>
<dbReference type="AlphaFoldDB" id="A0A6V7TUB8"/>
<proteinExistence type="predicted"/>
<name>A0A6V7TUB8_MELEN</name>
<comment type="caution">
    <text evidence="2">The sequence shown here is derived from an EMBL/GenBank/DDBJ whole genome shotgun (WGS) entry which is preliminary data.</text>
</comment>
<evidence type="ECO:0000313" key="2">
    <source>
        <dbReference type="EMBL" id="CAD2132938.1"/>
    </source>
</evidence>
<dbReference type="EMBL" id="CAJEWN010000012">
    <property type="protein sequence ID" value="CAD2132938.1"/>
    <property type="molecule type" value="Genomic_DNA"/>
</dbReference>
<dbReference type="OrthoDB" id="5849570at2759"/>
<feature type="transmembrane region" description="Helical" evidence="1">
    <location>
        <begin position="175"/>
        <end position="195"/>
    </location>
</feature>
<protein>
    <submittedName>
        <fullName evidence="2">Uncharacterized protein</fullName>
    </submittedName>
</protein>
<gene>
    <name evidence="2" type="ORF">MENT_LOCUS3862</name>
</gene>
<keyword evidence="1" id="KW-0812">Transmembrane</keyword>